<dbReference type="STRING" id="679200.HMPREF9333_00385"/>
<dbReference type="Gene3D" id="3.10.290.10">
    <property type="entry name" value="RNA-binding S4 domain"/>
    <property type="match status" value="1"/>
</dbReference>
<feature type="domain" description="RNA-binding S4" evidence="4">
    <location>
        <begin position="11"/>
        <end position="76"/>
    </location>
</feature>
<dbReference type="eggNOG" id="COG1189">
    <property type="taxonomic scope" value="Bacteria"/>
</dbReference>
<dbReference type="Gene3D" id="3.40.50.150">
    <property type="entry name" value="Vaccinia Virus protein VP39"/>
    <property type="match status" value="1"/>
</dbReference>
<dbReference type="InterPro" id="IPR004538">
    <property type="entry name" value="Hemolysin_A/TlyA"/>
</dbReference>
<dbReference type="HOGENOM" id="CLU_058015_3_0_9"/>
<dbReference type="Proteomes" id="UP000003011">
    <property type="component" value="Unassembled WGS sequence"/>
</dbReference>
<comment type="caution">
    <text evidence="5">The sequence shown here is derived from an EMBL/GenBank/DDBJ whole genome shotgun (WGS) entry which is preliminary data.</text>
</comment>
<dbReference type="NCBIfam" id="TIGR00478">
    <property type="entry name" value="tly"/>
    <property type="match status" value="1"/>
</dbReference>
<dbReference type="EMBL" id="ACZL01000007">
    <property type="protein sequence ID" value="EHI56523.1"/>
    <property type="molecule type" value="Genomic_DNA"/>
</dbReference>
<dbReference type="AlphaFoldDB" id="G5GFP6"/>
<dbReference type="SUPFAM" id="SSF53335">
    <property type="entry name" value="S-adenosyl-L-methionine-dependent methyltransferases"/>
    <property type="match status" value="1"/>
</dbReference>
<evidence type="ECO:0000256" key="1">
    <source>
        <dbReference type="ARBA" id="ARBA00022884"/>
    </source>
</evidence>
<dbReference type="Pfam" id="PF01728">
    <property type="entry name" value="FtsJ"/>
    <property type="match status" value="1"/>
</dbReference>
<reference evidence="5 6" key="1">
    <citation type="submission" date="2011-08" db="EMBL/GenBank/DDBJ databases">
        <title>The Genome Sequence of Johnsonella ignava ATCC 51276.</title>
        <authorList>
            <consortium name="The Broad Institute Genome Sequencing Platform"/>
            <person name="Earl A."/>
            <person name="Ward D."/>
            <person name="Feldgarden M."/>
            <person name="Gevers D."/>
            <person name="Izard J."/>
            <person name="Blanton J.M."/>
            <person name="Baranova O.V."/>
            <person name="Dewhirst F.E."/>
            <person name="Young S.K."/>
            <person name="Zeng Q."/>
            <person name="Gargeya S."/>
            <person name="Fitzgerald M."/>
            <person name="Haas B."/>
            <person name="Abouelleil A."/>
            <person name="Alvarado L."/>
            <person name="Arachchi H.M."/>
            <person name="Berlin A."/>
            <person name="Brown A."/>
            <person name="Chapman S.B."/>
            <person name="Chen Z."/>
            <person name="Dunbar C."/>
            <person name="Freedman E."/>
            <person name="Gearin G."/>
            <person name="Gellesch M."/>
            <person name="Goldberg J."/>
            <person name="Griggs A."/>
            <person name="Gujja S."/>
            <person name="Heiman D."/>
            <person name="Howarth C."/>
            <person name="Larson L."/>
            <person name="Lui A."/>
            <person name="MacDonald P.J.P."/>
            <person name="Montmayeur A."/>
            <person name="Murphy C."/>
            <person name="Neiman D."/>
            <person name="Pearson M."/>
            <person name="Priest M."/>
            <person name="Roberts A."/>
            <person name="Saif S."/>
            <person name="Shea T."/>
            <person name="Shenoy N."/>
            <person name="Sisk P."/>
            <person name="Stolte C."/>
            <person name="Sykes S."/>
            <person name="Wortman J."/>
            <person name="Nusbaum C."/>
            <person name="Birren B."/>
        </authorList>
    </citation>
    <scope>NUCLEOTIDE SEQUENCE [LARGE SCALE GENOMIC DNA]</scope>
    <source>
        <strain evidence="5 6">ATCC 51276</strain>
    </source>
</reference>
<keyword evidence="6" id="KW-1185">Reference proteome</keyword>
<dbReference type="PROSITE" id="PS50889">
    <property type="entry name" value="S4"/>
    <property type="match status" value="1"/>
</dbReference>
<accession>G5GFP6</accession>
<dbReference type="InterPro" id="IPR002942">
    <property type="entry name" value="S4_RNA-bd"/>
</dbReference>
<evidence type="ECO:0000313" key="6">
    <source>
        <dbReference type="Proteomes" id="UP000003011"/>
    </source>
</evidence>
<dbReference type="GO" id="GO:0003723">
    <property type="term" value="F:RNA binding"/>
    <property type="evidence" value="ECO:0007669"/>
    <property type="project" value="UniProtKB-KW"/>
</dbReference>
<dbReference type="PANTHER" id="PTHR32319">
    <property type="entry name" value="BACTERIAL HEMOLYSIN-LIKE PROTEIN"/>
    <property type="match status" value="1"/>
</dbReference>
<dbReference type="PANTHER" id="PTHR32319:SF0">
    <property type="entry name" value="BACTERIAL HEMOLYSIN-LIKE PROTEIN"/>
    <property type="match status" value="1"/>
</dbReference>
<proteinExistence type="inferred from homology"/>
<evidence type="ECO:0000256" key="3">
    <source>
        <dbReference type="PROSITE-ProRule" id="PRU00182"/>
    </source>
</evidence>
<dbReference type="InterPro" id="IPR036986">
    <property type="entry name" value="S4_RNA-bd_sf"/>
</dbReference>
<organism evidence="5 6">
    <name type="scientific">Johnsonella ignava ATCC 51276</name>
    <dbReference type="NCBI Taxonomy" id="679200"/>
    <lineage>
        <taxon>Bacteria</taxon>
        <taxon>Bacillati</taxon>
        <taxon>Bacillota</taxon>
        <taxon>Clostridia</taxon>
        <taxon>Lachnospirales</taxon>
        <taxon>Lachnospiraceae</taxon>
        <taxon>Johnsonella</taxon>
    </lineage>
</organism>
<evidence type="ECO:0000313" key="5">
    <source>
        <dbReference type="EMBL" id="EHI56523.1"/>
    </source>
</evidence>
<name>G5GFP6_9FIRM</name>
<dbReference type="CDD" id="cd00165">
    <property type="entry name" value="S4"/>
    <property type="match status" value="1"/>
</dbReference>
<protein>
    <recommendedName>
        <fullName evidence="4">RNA-binding S4 domain-containing protein</fullName>
    </recommendedName>
</protein>
<keyword evidence="1 3" id="KW-0694">RNA-binding</keyword>
<gene>
    <name evidence="5" type="ORF">HMPREF9333_00385</name>
</gene>
<dbReference type="InterPro" id="IPR047048">
    <property type="entry name" value="TlyA"/>
</dbReference>
<evidence type="ECO:0000256" key="2">
    <source>
        <dbReference type="ARBA" id="ARBA00029460"/>
    </source>
</evidence>
<dbReference type="InterPro" id="IPR002877">
    <property type="entry name" value="RNA_MeTrfase_FtsJ_dom"/>
</dbReference>
<evidence type="ECO:0000259" key="4">
    <source>
        <dbReference type="SMART" id="SM00363"/>
    </source>
</evidence>
<dbReference type="InterPro" id="IPR029063">
    <property type="entry name" value="SAM-dependent_MTases_sf"/>
</dbReference>
<dbReference type="GO" id="GO:0008168">
    <property type="term" value="F:methyltransferase activity"/>
    <property type="evidence" value="ECO:0007669"/>
    <property type="project" value="InterPro"/>
</dbReference>
<comment type="similarity">
    <text evidence="2">Belongs to the TlyA family.</text>
</comment>
<dbReference type="GO" id="GO:0032259">
    <property type="term" value="P:methylation"/>
    <property type="evidence" value="ECO:0007669"/>
    <property type="project" value="InterPro"/>
</dbReference>
<dbReference type="PATRIC" id="fig|679200.3.peg.411"/>
<dbReference type="SUPFAM" id="SSF55174">
    <property type="entry name" value="Alpha-L RNA-binding motif"/>
    <property type="match status" value="1"/>
</dbReference>
<dbReference type="SMART" id="SM00363">
    <property type="entry name" value="S4"/>
    <property type="match status" value="1"/>
</dbReference>
<dbReference type="Pfam" id="PF01479">
    <property type="entry name" value="S4"/>
    <property type="match status" value="1"/>
</dbReference>
<sequence length="324" mass="36154">MMNNKKISDKIRLDTLLVDRGLASSRQRARAVIMSGVVFVDGERNDKPGTVFCKDADIIIKGNPLKYVSRGGLKLEKAIESFFIELEGRVCMDIGASTGGFTDCMLQNNAAKVYAVDVGYGQLDWKLRTDPRVVCMERTNIRYIEKKLIQEPVNFASVDVSFISLSKVFPAVVPLLSKDAKMAVLIKPQFEAGREKVGKKGVVRDKATHIEVIENVIGYAYENGLGFDLDFKKSEPQNNNFITYSPVKGPQGNIEYLLYLKKITDVDTCDAEIDDVGTDKEELSSEKLKAYSSILCVDGSYKKEKNIEEIIKNIVDEAHLNLMS</sequence>